<accession>A0ABV9DMC0</accession>
<dbReference type="EMBL" id="JBHSFU010000015">
    <property type="protein sequence ID" value="MFC4560026.1"/>
    <property type="molecule type" value="Genomic_DNA"/>
</dbReference>
<sequence>MLEAQDVSFKKAAHNWIDENQKKVDKWTKGVDKVEGKAIELASTP</sequence>
<dbReference type="Gene3D" id="3.10.105.10">
    <property type="entry name" value="Dipeptide-binding Protein, Domain 3"/>
    <property type="match status" value="1"/>
</dbReference>
<dbReference type="RefSeq" id="WP_390299368.1">
    <property type="nucleotide sequence ID" value="NZ_JBHSFU010000015.1"/>
</dbReference>
<reference evidence="2" key="1">
    <citation type="journal article" date="2019" name="Int. J. Syst. Evol. Microbiol.">
        <title>The Global Catalogue of Microorganisms (GCM) 10K type strain sequencing project: providing services to taxonomists for standard genome sequencing and annotation.</title>
        <authorList>
            <consortium name="The Broad Institute Genomics Platform"/>
            <consortium name="The Broad Institute Genome Sequencing Center for Infectious Disease"/>
            <person name="Wu L."/>
            <person name="Ma J."/>
        </authorList>
    </citation>
    <scope>NUCLEOTIDE SEQUENCE [LARGE SCALE GENOMIC DNA]</scope>
    <source>
        <strain evidence="2">CGMCC 4.7426</strain>
    </source>
</reference>
<comment type="caution">
    <text evidence="1">The sequence shown here is derived from an EMBL/GenBank/DDBJ whole genome shotgun (WGS) entry which is preliminary data.</text>
</comment>
<organism evidence="1 2">
    <name type="scientific">Virgibacillus kekensis</name>
    <dbReference type="NCBI Taxonomy" id="202261"/>
    <lineage>
        <taxon>Bacteria</taxon>
        <taxon>Bacillati</taxon>
        <taxon>Bacillota</taxon>
        <taxon>Bacilli</taxon>
        <taxon>Bacillales</taxon>
        <taxon>Bacillaceae</taxon>
        <taxon>Virgibacillus</taxon>
    </lineage>
</organism>
<proteinExistence type="predicted"/>
<protein>
    <submittedName>
        <fullName evidence="1">Uncharacterized protein</fullName>
    </submittedName>
</protein>
<name>A0ABV9DMC0_9BACI</name>
<gene>
    <name evidence="1" type="ORF">ACFO3D_17840</name>
</gene>
<evidence type="ECO:0000313" key="1">
    <source>
        <dbReference type="EMBL" id="MFC4560026.1"/>
    </source>
</evidence>
<evidence type="ECO:0000313" key="2">
    <source>
        <dbReference type="Proteomes" id="UP001595989"/>
    </source>
</evidence>
<keyword evidence="2" id="KW-1185">Reference proteome</keyword>
<dbReference type="Proteomes" id="UP001595989">
    <property type="component" value="Unassembled WGS sequence"/>
</dbReference>